<evidence type="ECO:0000313" key="4">
    <source>
        <dbReference type="EMBL" id="SOD61187.1"/>
    </source>
</evidence>
<keyword evidence="2" id="KW-0472">Membrane</keyword>
<organism evidence="4 5">
    <name type="scientific">Streptomyces zhaozhouensis</name>
    <dbReference type="NCBI Taxonomy" id="1300267"/>
    <lineage>
        <taxon>Bacteria</taxon>
        <taxon>Bacillati</taxon>
        <taxon>Actinomycetota</taxon>
        <taxon>Actinomycetes</taxon>
        <taxon>Kitasatosporales</taxon>
        <taxon>Streptomycetaceae</taxon>
        <taxon>Streptomyces</taxon>
    </lineage>
</organism>
<feature type="transmembrane region" description="Helical" evidence="2">
    <location>
        <begin position="70"/>
        <end position="87"/>
    </location>
</feature>
<sequence length="176" mass="18190">MTVSHAPPEDTVHPDQPARAEGPTLPMTIRPNLTRAVLLGSGAVVVGVLALIAVLLPAGGAISWGTGDRLAIVASGLLVLGVLVLLARPRVTAEEDAVTVVNLTTVRRLAWPEIVRVTLRPGDPWVTLDLADGTVLPVMAIQPGVSRERSLADARTLRALVESRGSAAGTDGRAAG</sequence>
<dbReference type="AlphaFoldDB" id="A0A286DR75"/>
<evidence type="ECO:0000313" key="5">
    <source>
        <dbReference type="Proteomes" id="UP000219072"/>
    </source>
</evidence>
<dbReference type="Pfam" id="PF10756">
    <property type="entry name" value="bPH_6"/>
    <property type="match status" value="1"/>
</dbReference>
<dbReference type="InterPro" id="IPR019692">
    <property type="entry name" value="CFP-6_PH"/>
</dbReference>
<evidence type="ECO:0000259" key="3">
    <source>
        <dbReference type="Pfam" id="PF10756"/>
    </source>
</evidence>
<gene>
    <name evidence="4" type="ORF">SAMN06297387_10318</name>
</gene>
<accession>A0A286DR75</accession>
<proteinExistence type="predicted"/>
<evidence type="ECO:0000256" key="1">
    <source>
        <dbReference type="SAM" id="MobiDB-lite"/>
    </source>
</evidence>
<feature type="transmembrane region" description="Helical" evidence="2">
    <location>
        <begin position="36"/>
        <end position="58"/>
    </location>
</feature>
<keyword evidence="2" id="KW-0812">Transmembrane</keyword>
<dbReference type="EMBL" id="OCNE01000003">
    <property type="protein sequence ID" value="SOD61187.1"/>
    <property type="molecule type" value="Genomic_DNA"/>
</dbReference>
<reference evidence="4 5" key="1">
    <citation type="submission" date="2017-09" db="EMBL/GenBank/DDBJ databases">
        <authorList>
            <person name="Ehlers B."/>
            <person name="Leendertz F.H."/>
        </authorList>
    </citation>
    <scope>NUCLEOTIDE SEQUENCE [LARGE SCALE GENOMIC DNA]</scope>
    <source>
        <strain evidence="4 5">CGMCC 4.7095</strain>
    </source>
</reference>
<dbReference type="Proteomes" id="UP000219072">
    <property type="component" value="Unassembled WGS sequence"/>
</dbReference>
<protein>
    <submittedName>
        <fullName evidence="4">PH domain-containing protein</fullName>
    </submittedName>
</protein>
<feature type="compositionally biased region" description="Basic and acidic residues" evidence="1">
    <location>
        <begin position="7"/>
        <end position="18"/>
    </location>
</feature>
<name>A0A286DR75_9ACTN</name>
<keyword evidence="2" id="KW-1133">Transmembrane helix</keyword>
<evidence type="ECO:0000256" key="2">
    <source>
        <dbReference type="SAM" id="Phobius"/>
    </source>
</evidence>
<keyword evidence="5" id="KW-1185">Reference proteome</keyword>
<feature type="region of interest" description="Disordered" evidence="1">
    <location>
        <begin position="1"/>
        <end position="25"/>
    </location>
</feature>
<feature type="domain" description="Low molecular weight protein antigen 6 PH" evidence="3">
    <location>
        <begin position="88"/>
        <end position="158"/>
    </location>
</feature>